<evidence type="ECO:0000313" key="1">
    <source>
        <dbReference type="EMBL" id="KQL54506.1"/>
    </source>
</evidence>
<name>A0A0Q3WYR0_9BACI</name>
<comment type="caution">
    <text evidence="1">The sequence shown here is derived from an EMBL/GenBank/DDBJ whole genome shotgun (WGS) entry which is preliminary data.</text>
</comment>
<dbReference type="PATRIC" id="fig|157838.3.peg.3114"/>
<accession>A0A0Q3WYR0</accession>
<reference evidence="1 2" key="1">
    <citation type="submission" date="2015-09" db="EMBL/GenBank/DDBJ databases">
        <title>Genome sequencing project for genomic taxonomy and phylogenomics of Bacillus-like bacteria.</title>
        <authorList>
            <person name="Liu B."/>
            <person name="Wang J."/>
            <person name="Zhu Y."/>
            <person name="Liu G."/>
            <person name="Chen Q."/>
            <person name="Chen Z."/>
            <person name="Lan J."/>
            <person name="Che J."/>
            <person name="Ge C."/>
            <person name="Shi H."/>
            <person name="Pan Z."/>
            <person name="Liu X."/>
        </authorList>
    </citation>
    <scope>NUCLEOTIDE SEQUENCE [LARGE SCALE GENOMIC DNA]</scope>
    <source>
        <strain evidence="1 2">LMG 18435</strain>
    </source>
</reference>
<dbReference type="STRING" id="157838.AN964_14025"/>
<dbReference type="AlphaFoldDB" id="A0A0Q3WYR0"/>
<proteinExistence type="predicted"/>
<dbReference type="EMBL" id="LJJC01000004">
    <property type="protein sequence ID" value="KQL54506.1"/>
    <property type="molecule type" value="Genomic_DNA"/>
</dbReference>
<sequence>MAYAKTDWKNRVVERPRTFKFQQNADASVTLIPDEGQIIEPGTPVNAENMNKIEQGVADFYEHKADYVSHPANGGTTSGTSTAYTCNSSPNPTELVDKIGIVITAHVDSGSNPTIKWGSLAAKSIKKPNGNAANLKKDGLYTLRYNSVNDSFILQGEGASGNATASDLLSGKTASTDAGDITGTLTLTGTASDADVLTGKTYYNTDAKNIRTGTLTPGKKFASGSITGSSTTIGFKENTGSTGNYLYIAVNGLNFKPSRIIIRKTDDPSFECIYDDGEVNADYKIKMIYTFNNTRYFKVDGTSAYITNTSFRLPVTNATLNGSFTWDAYE</sequence>
<organism evidence="1 2">
    <name type="scientific">Heyndrickxia shackletonii</name>
    <dbReference type="NCBI Taxonomy" id="157838"/>
    <lineage>
        <taxon>Bacteria</taxon>
        <taxon>Bacillati</taxon>
        <taxon>Bacillota</taxon>
        <taxon>Bacilli</taxon>
        <taxon>Bacillales</taxon>
        <taxon>Bacillaceae</taxon>
        <taxon>Heyndrickxia</taxon>
    </lineage>
</organism>
<evidence type="ECO:0000313" key="2">
    <source>
        <dbReference type="Proteomes" id="UP000051888"/>
    </source>
</evidence>
<gene>
    <name evidence="1" type="ORF">AN964_14025</name>
</gene>
<dbReference type="RefSeq" id="WP_055740278.1">
    <property type="nucleotide sequence ID" value="NZ_JAAIWL010000008.1"/>
</dbReference>
<protein>
    <submittedName>
        <fullName evidence="1">Uncharacterized protein</fullName>
    </submittedName>
</protein>
<dbReference type="Proteomes" id="UP000051888">
    <property type="component" value="Unassembled WGS sequence"/>
</dbReference>
<keyword evidence="2" id="KW-1185">Reference proteome</keyword>
<dbReference type="OrthoDB" id="1955581at2"/>